<feature type="domain" description="Egal-1 winged helix" evidence="2">
    <location>
        <begin position="7"/>
        <end position="73"/>
    </location>
</feature>
<feature type="compositionally biased region" description="Basic and acidic residues" evidence="1">
    <location>
        <begin position="192"/>
        <end position="202"/>
    </location>
</feature>
<protein>
    <recommendedName>
        <fullName evidence="2">Egal-1 winged helix domain-containing protein</fullName>
    </recommendedName>
</protein>
<sequence length="609" mass="67032">MAEDPSHKAMLYFLEVLMNSTGPLTISQLAGRFGSRTFTSEMRQAAGGNEVGLKKFLLKWPSLFTVKGNMVSLFDGSVTSSDDRNGRDGSPASSLSSGRSLPDVSMETEAVQYFQQRLIKKEETWVPIKSLAGHLSQASLEVRTVVGPQDYSVSFYADFRRWLIRHPHIFEVKGENVSLCEGLPGIPLNLRHPIEHDLEPPRPRANSGPSRKKPQSLPVNKAPYQAPVPSQPTKRSPITMTANEYKAVMFLKEIIEKNGDVKLHSITGHFSQAPESVRNTIGWAKIDLEDFLRRNATIFHVHGDSVTVNKNARMHVLITGSRPQSQRQAVQTLVARKGECFHVAKLWGIIDLGKHEHVFFDKSILPKSVDDLQKYFHQGEMLNFNAVLAPKASRAKWRATRVWKEAESQPSEPVLSPTSTTSTSTFSSSSTFSASSVDATEFYPPGMSPTTRFEDEMSQVLSSRSTTPDLDDYDLEGEGDIEAINKSYGDAAPSGAGVIPVWNFRTDNLDDNITVSDPSGQLSMVPESYQMIESSLGDIRAMAKNNAEPSVAINGVPTDDGVADAQTKPQSKETSHVKAESQVVTKKFVNAGCQTVSTGEILATQLYQD</sequence>
<dbReference type="EMBL" id="CAIIXF020000005">
    <property type="protein sequence ID" value="CAH1784195.1"/>
    <property type="molecule type" value="Genomic_DNA"/>
</dbReference>
<gene>
    <name evidence="3" type="ORF">OFUS_LOCUS10435</name>
</gene>
<feature type="domain" description="Egal-1 winged helix" evidence="2">
    <location>
        <begin position="109"/>
        <end position="179"/>
    </location>
</feature>
<name>A0A8J1XGG7_OWEFU</name>
<accession>A0A8J1XGG7</accession>
<feature type="domain" description="Egal-1 winged helix" evidence="2">
    <location>
        <begin position="245"/>
        <end position="310"/>
    </location>
</feature>
<evidence type="ECO:0000313" key="3">
    <source>
        <dbReference type="EMBL" id="CAH1784195.1"/>
    </source>
</evidence>
<evidence type="ECO:0000259" key="2">
    <source>
        <dbReference type="Pfam" id="PF23713"/>
    </source>
</evidence>
<dbReference type="InterPro" id="IPR056589">
    <property type="entry name" value="WH_Egal-1"/>
</dbReference>
<dbReference type="AlphaFoldDB" id="A0A8J1XGG7"/>
<dbReference type="Proteomes" id="UP000749559">
    <property type="component" value="Unassembled WGS sequence"/>
</dbReference>
<feature type="region of interest" description="Disordered" evidence="1">
    <location>
        <begin position="554"/>
        <end position="578"/>
    </location>
</feature>
<dbReference type="OrthoDB" id="26838at2759"/>
<comment type="caution">
    <text evidence="3">The sequence shown here is derived from an EMBL/GenBank/DDBJ whole genome shotgun (WGS) entry which is preliminary data.</text>
</comment>
<proteinExistence type="predicted"/>
<evidence type="ECO:0000256" key="1">
    <source>
        <dbReference type="SAM" id="MobiDB-lite"/>
    </source>
</evidence>
<keyword evidence="4" id="KW-1185">Reference proteome</keyword>
<evidence type="ECO:0000313" key="4">
    <source>
        <dbReference type="Proteomes" id="UP000749559"/>
    </source>
</evidence>
<feature type="compositionally biased region" description="Low complexity" evidence="1">
    <location>
        <begin position="88"/>
        <end position="103"/>
    </location>
</feature>
<organism evidence="3 4">
    <name type="scientific">Owenia fusiformis</name>
    <name type="common">Polychaete worm</name>
    <dbReference type="NCBI Taxonomy" id="6347"/>
    <lineage>
        <taxon>Eukaryota</taxon>
        <taxon>Metazoa</taxon>
        <taxon>Spiralia</taxon>
        <taxon>Lophotrochozoa</taxon>
        <taxon>Annelida</taxon>
        <taxon>Polychaeta</taxon>
        <taxon>Sedentaria</taxon>
        <taxon>Canalipalpata</taxon>
        <taxon>Sabellida</taxon>
        <taxon>Oweniida</taxon>
        <taxon>Oweniidae</taxon>
        <taxon>Owenia</taxon>
    </lineage>
</organism>
<feature type="region of interest" description="Disordered" evidence="1">
    <location>
        <begin position="78"/>
        <end position="103"/>
    </location>
</feature>
<feature type="region of interest" description="Disordered" evidence="1">
    <location>
        <begin position="192"/>
        <end position="236"/>
    </location>
</feature>
<dbReference type="Pfam" id="PF23713">
    <property type="entry name" value="WHD_Egal"/>
    <property type="match status" value="3"/>
</dbReference>
<reference evidence="3" key="1">
    <citation type="submission" date="2022-03" db="EMBL/GenBank/DDBJ databases">
        <authorList>
            <person name="Martin C."/>
        </authorList>
    </citation>
    <scope>NUCLEOTIDE SEQUENCE</scope>
</reference>